<dbReference type="CDD" id="cd12208">
    <property type="entry name" value="DIP1984-like"/>
    <property type="match status" value="1"/>
</dbReference>
<accession>A0ABT4G748</accession>
<sequence length="151" mass="17150">MKLAEALMNRADCQKRVEQLKARLTRSAKVQEGEQPPENPTDLFQELNDTLNEFESLVTAINRTNSQVSLSTGVTLAEALAQRDTLSTRRSIIQDVINAAAIRQDRFSKSEVKFYSTVSIVDLQKQVDQYSKAFRELDTTIQEANWKTELL</sequence>
<dbReference type="Proteomes" id="UP001527099">
    <property type="component" value="Unassembled WGS sequence"/>
</dbReference>
<protein>
    <submittedName>
        <fullName evidence="1">DIP1984 family protein</fullName>
    </submittedName>
</protein>
<proteinExistence type="predicted"/>
<keyword evidence="2" id="KW-1185">Reference proteome</keyword>
<dbReference type="InterPro" id="IPR047741">
    <property type="entry name" value="DIP1984-like"/>
</dbReference>
<organism evidence="1 2">
    <name type="scientific">Paenibacillus alginolyticus</name>
    <dbReference type="NCBI Taxonomy" id="59839"/>
    <lineage>
        <taxon>Bacteria</taxon>
        <taxon>Bacillati</taxon>
        <taxon>Bacillota</taxon>
        <taxon>Bacilli</taxon>
        <taxon>Bacillales</taxon>
        <taxon>Paenibacillaceae</taxon>
        <taxon>Paenibacillus</taxon>
    </lineage>
</organism>
<gene>
    <name evidence="1" type="ORF">M5X19_03580</name>
</gene>
<evidence type="ECO:0000313" key="1">
    <source>
        <dbReference type="EMBL" id="MCY9692008.1"/>
    </source>
</evidence>
<name>A0ABT4G748_9BACL</name>
<dbReference type="NCBIfam" id="NF038048">
    <property type="entry name" value="DIP1984_fam"/>
    <property type="match status" value="1"/>
</dbReference>
<dbReference type="RefSeq" id="WP_029194442.1">
    <property type="nucleotide sequence ID" value="NZ_JAMDMW010000006.1"/>
</dbReference>
<dbReference type="Gene3D" id="6.10.320.10">
    <property type="match status" value="1"/>
</dbReference>
<comment type="caution">
    <text evidence="1">The sequence shown here is derived from an EMBL/GenBank/DDBJ whole genome shotgun (WGS) entry which is preliminary data.</text>
</comment>
<dbReference type="Pfam" id="PF20935">
    <property type="entry name" value="DUF6847"/>
    <property type="match status" value="1"/>
</dbReference>
<evidence type="ECO:0000313" key="2">
    <source>
        <dbReference type="Proteomes" id="UP001527099"/>
    </source>
</evidence>
<dbReference type="EMBL" id="JAMDMX010000008">
    <property type="protein sequence ID" value="MCY9692008.1"/>
    <property type="molecule type" value="Genomic_DNA"/>
</dbReference>
<reference evidence="1 2" key="1">
    <citation type="submission" date="2022-05" db="EMBL/GenBank/DDBJ databases">
        <title>Genome Sequencing of Bee-Associated Microbes.</title>
        <authorList>
            <person name="Dunlap C."/>
        </authorList>
    </citation>
    <scope>NUCLEOTIDE SEQUENCE [LARGE SCALE GENOMIC DNA]</scope>
    <source>
        <strain evidence="1 2">NRRL B-14421</strain>
    </source>
</reference>